<feature type="region of interest" description="RNA binding; important for wobble base 34 recognition" evidence="7">
    <location>
        <begin position="276"/>
        <end position="280"/>
    </location>
</feature>
<feature type="active site" description="Proton acceptor" evidence="7">
    <location>
        <position position="92"/>
    </location>
</feature>
<evidence type="ECO:0000256" key="4">
    <source>
        <dbReference type="ARBA" id="ARBA00022694"/>
    </source>
</evidence>
<dbReference type="HAMAP" id="MF_00168">
    <property type="entry name" value="Q_tRNA_Tgt"/>
    <property type="match status" value="1"/>
</dbReference>
<keyword evidence="2 7" id="KW-0328">Glycosyltransferase</keyword>
<dbReference type="SUPFAM" id="SSF51713">
    <property type="entry name" value="tRNA-guanine transglycosylase"/>
    <property type="match status" value="1"/>
</dbReference>
<comment type="similarity">
    <text evidence="7">Belongs to the queuine tRNA-ribosyltransferase family.</text>
</comment>
<dbReference type="GO" id="GO:0005829">
    <property type="term" value="C:cytosol"/>
    <property type="evidence" value="ECO:0007669"/>
    <property type="project" value="TreeGrafter"/>
</dbReference>
<feature type="domain" description="tRNA-guanine(15) transglycosylase-like" evidence="8">
    <location>
        <begin position="12"/>
        <end position="370"/>
    </location>
</feature>
<dbReference type="GO" id="GO:0008616">
    <property type="term" value="P:tRNA queuosine(34) biosynthetic process"/>
    <property type="evidence" value="ECO:0007669"/>
    <property type="project" value="UniProtKB-UniRule"/>
</dbReference>
<keyword evidence="10" id="KW-1185">Reference proteome</keyword>
<feature type="active site" description="Nucleophile" evidence="7">
    <location>
        <position position="271"/>
    </location>
</feature>
<evidence type="ECO:0000256" key="1">
    <source>
        <dbReference type="ARBA" id="ARBA00004691"/>
    </source>
</evidence>
<comment type="caution">
    <text evidence="7">Lacks conserved residue(s) required for the propagation of feature annotation.</text>
</comment>
<sequence>MKFKLEAEDKNSKARAGEITTDHGVIKTPIFMPVGTAGSVKAVHQHELSNDIKAQIILGNTYHLYLRPGLETLQLAGGLHKFNGWNGPLLTDSGGYQVYSLSGVRKIKEEGVTFRSHIDGSKHLFTPESVMDTQRIIGADIIMAFDECTPYPCEYGYARRSMEMTHRWLKRCCERFDTTEPIYGFDQTLFPIIQGSVYKDLRKQSAEMIASFEREGNAIGGLSVGEPAEEMYEMTEIVCDILPKDKPRYLMGVGTPINLLENIALGIDMFDCVMPTRNARNGMLFTKNGIINIRNERWKNDFSPIEEDSDLFADRNYTKAYLRHLAHSKEILGAQIATLHNLNFYLWLVNEAREKIISGEFTEWKNKMVIQLAQRL</sequence>
<comment type="subunit">
    <text evidence="7">Homodimer. Within each dimer, one monomer is responsible for RNA recognition and catalysis, while the other monomer binds to the replacement base PreQ1.</text>
</comment>
<dbReference type="InterPro" id="IPR036511">
    <property type="entry name" value="TGT-like_sf"/>
</dbReference>
<dbReference type="AlphaFoldDB" id="A0A1G9QK02"/>
<dbReference type="NCBIfam" id="TIGR00449">
    <property type="entry name" value="tgt_general"/>
    <property type="match status" value="1"/>
</dbReference>
<dbReference type="PANTHER" id="PTHR46499:SF1">
    <property type="entry name" value="QUEUINE TRNA-RIBOSYLTRANSFERASE"/>
    <property type="match status" value="1"/>
</dbReference>
<keyword evidence="5 7" id="KW-0671">Queuosine biosynthesis</keyword>
<feature type="binding site" evidence="7">
    <location>
        <begin position="92"/>
        <end position="96"/>
    </location>
    <ligand>
        <name>substrate</name>
    </ligand>
</feature>
<protein>
    <recommendedName>
        <fullName evidence="7">Queuine tRNA-ribosyltransferase</fullName>
        <ecNumber evidence="7">2.4.2.29</ecNumber>
    </recommendedName>
    <alternativeName>
        <fullName evidence="7">Guanine insertion enzyme</fullName>
    </alternativeName>
    <alternativeName>
        <fullName evidence="7">tRNA-guanine transglycosylase</fullName>
    </alternativeName>
</protein>
<comment type="function">
    <text evidence="7">Catalyzes the base-exchange of a guanine (G) residue with the queuine precursor 7-aminomethyl-7-deazaguanine (PreQ1) at position 34 (anticodon wobble position) in tRNAs with GU(N) anticodons (tRNA-Asp, -Asn, -His and -Tyr). Catalysis occurs through a double-displacement mechanism. The nucleophile active site attacks the C1' of nucleotide 34 to detach the guanine base from the RNA, forming a covalent enzyme-RNA intermediate. The proton acceptor active site deprotonates the incoming PreQ1, allowing a nucleophilic attack on the C1' of the ribose to form the product. After dissociation, two additional enzymatic reactions on the tRNA convert PreQ1 to queuine (Q), resulting in the hypermodified nucleoside queuosine (7-(((4,5-cis-dihydroxy-2-cyclopenten-1-yl)amino)methyl)-7-deazaguanosine).</text>
</comment>
<dbReference type="InterPro" id="IPR050076">
    <property type="entry name" value="ArchSynthase1/Queuine_TRR"/>
</dbReference>
<dbReference type="InterPro" id="IPR004803">
    <property type="entry name" value="TGT"/>
</dbReference>
<dbReference type="Pfam" id="PF01702">
    <property type="entry name" value="TGT"/>
    <property type="match status" value="1"/>
</dbReference>
<evidence type="ECO:0000256" key="2">
    <source>
        <dbReference type="ARBA" id="ARBA00022676"/>
    </source>
</evidence>
<proteinExistence type="inferred from homology"/>
<name>A0A1G9QK02_9SPHI</name>
<gene>
    <name evidence="7" type="primary">tgt</name>
    <name evidence="9" type="ORF">SAMN05421813_10654</name>
</gene>
<keyword evidence="3 7" id="KW-0808">Transferase</keyword>
<comment type="pathway">
    <text evidence="1 7">tRNA modification; tRNA-queuosine biosynthesis.</text>
</comment>
<dbReference type="PANTHER" id="PTHR46499">
    <property type="entry name" value="QUEUINE TRNA-RIBOSYLTRANSFERASE"/>
    <property type="match status" value="1"/>
</dbReference>
<evidence type="ECO:0000259" key="8">
    <source>
        <dbReference type="Pfam" id="PF01702"/>
    </source>
</evidence>
<feature type="binding site" evidence="7">
    <location>
        <position position="221"/>
    </location>
    <ligand>
        <name>substrate</name>
    </ligand>
</feature>
<dbReference type="UniPathway" id="UPA00392"/>
<dbReference type="EMBL" id="FNHH01000006">
    <property type="protein sequence ID" value="SDM10797.1"/>
    <property type="molecule type" value="Genomic_DNA"/>
</dbReference>
<evidence type="ECO:0000256" key="7">
    <source>
        <dbReference type="HAMAP-Rule" id="MF_00168"/>
    </source>
</evidence>
<dbReference type="EC" id="2.4.2.29" evidence="7"/>
<feature type="region of interest" description="RNA binding" evidence="7">
    <location>
        <begin position="252"/>
        <end position="258"/>
    </location>
</feature>
<dbReference type="RefSeq" id="WP_090701871.1">
    <property type="nucleotide sequence ID" value="NZ_FNHH01000006.1"/>
</dbReference>
<evidence type="ECO:0000256" key="3">
    <source>
        <dbReference type="ARBA" id="ARBA00022679"/>
    </source>
</evidence>
<dbReference type="Gene3D" id="3.20.20.105">
    <property type="entry name" value="Queuine tRNA-ribosyltransferase-like"/>
    <property type="match status" value="1"/>
</dbReference>
<dbReference type="STRING" id="990371.SAMN05421813_10654"/>
<dbReference type="FunFam" id="3.20.20.105:FF:000001">
    <property type="entry name" value="Queuine tRNA-ribosyltransferase"/>
    <property type="match status" value="1"/>
</dbReference>
<evidence type="ECO:0000256" key="5">
    <source>
        <dbReference type="ARBA" id="ARBA00022785"/>
    </source>
</evidence>
<feature type="binding site" evidence="7">
    <location>
        <position position="194"/>
    </location>
    <ligand>
        <name>substrate</name>
    </ligand>
</feature>
<organism evidence="9 10">
    <name type="scientific">Daejeonella rubra</name>
    <dbReference type="NCBI Taxonomy" id="990371"/>
    <lineage>
        <taxon>Bacteria</taxon>
        <taxon>Pseudomonadati</taxon>
        <taxon>Bacteroidota</taxon>
        <taxon>Sphingobacteriia</taxon>
        <taxon>Sphingobacteriales</taxon>
        <taxon>Sphingobacteriaceae</taxon>
        <taxon>Daejeonella</taxon>
    </lineage>
</organism>
<dbReference type="InterPro" id="IPR002616">
    <property type="entry name" value="tRNA_ribo_trans-like"/>
</dbReference>
<dbReference type="Proteomes" id="UP000199226">
    <property type="component" value="Unassembled WGS sequence"/>
</dbReference>
<dbReference type="NCBIfam" id="TIGR00430">
    <property type="entry name" value="Q_tRNA_tgt"/>
    <property type="match status" value="1"/>
</dbReference>
<dbReference type="OrthoDB" id="9805417at2"/>
<evidence type="ECO:0000313" key="10">
    <source>
        <dbReference type="Proteomes" id="UP000199226"/>
    </source>
</evidence>
<feature type="binding site" evidence="7">
    <location>
        <position position="146"/>
    </location>
    <ligand>
        <name>substrate</name>
    </ligand>
</feature>
<evidence type="ECO:0000256" key="6">
    <source>
        <dbReference type="ARBA" id="ARBA00050112"/>
    </source>
</evidence>
<reference evidence="10" key="1">
    <citation type="submission" date="2016-10" db="EMBL/GenBank/DDBJ databases">
        <authorList>
            <person name="Varghese N."/>
            <person name="Submissions S."/>
        </authorList>
    </citation>
    <scope>NUCLEOTIDE SEQUENCE [LARGE SCALE GENOMIC DNA]</scope>
    <source>
        <strain evidence="10">DSM 24536</strain>
    </source>
</reference>
<dbReference type="GO" id="GO:0008479">
    <property type="term" value="F:tRNA-guanosine(34) queuine transglycosylase activity"/>
    <property type="evidence" value="ECO:0007669"/>
    <property type="project" value="UniProtKB-UniRule"/>
</dbReference>
<keyword evidence="4 7" id="KW-0819">tRNA processing</keyword>
<comment type="catalytic activity">
    <reaction evidence="6 7">
        <text>7-aminomethyl-7-carbaguanine + guanosine(34) in tRNA = 7-aminomethyl-7-carbaguanosine(34) in tRNA + guanine</text>
        <dbReference type="Rhea" id="RHEA:24104"/>
        <dbReference type="Rhea" id="RHEA-COMP:10341"/>
        <dbReference type="Rhea" id="RHEA-COMP:10342"/>
        <dbReference type="ChEBI" id="CHEBI:16235"/>
        <dbReference type="ChEBI" id="CHEBI:58703"/>
        <dbReference type="ChEBI" id="CHEBI:74269"/>
        <dbReference type="ChEBI" id="CHEBI:82833"/>
        <dbReference type="EC" id="2.4.2.29"/>
    </reaction>
</comment>
<evidence type="ECO:0000313" key="9">
    <source>
        <dbReference type="EMBL" id="SDM10797.1"/>
    </source>
</evidence>
<accession>A0A1G9QK02</accession>